<feature type="chain" id="PRO_5039900294" evidence="1">
    <location>
        <begin position="35"/>
        <end position="84"/>
    </location>
</feature>
<proteinExistence type="predicted"/>
<reference evidence="3" key="1">
    <citation type="submission" date="2005-09" db="EMBL/GenBank/DDBJ databases">
        <authorList>
            <person name="Mural R.J."/>
            <person name="Li P.W."/>
            <person name="Adams M.D."/>
            <person name="Amanatides P.G."/>
            <person name="Baden-Tillson H."/>
            <person name="Barnstead M."/>
            <person name="Chin S.H."/>
            <person name="Dew I."/>
            <person name="Evans C.A."/>
            <person name="Ferriera S."/>
            <person name="Flanigan M."/>
            <person name="Fosler C."/>
            <person name="Glodek A."/>
            <person name="Gu Z."/>
            <person name="Holt R.A."/>
            <person name="Jennings D."/>
            <person name="Kraft C.L."/>
            <person name="Lu F."/>
            <person name="Nguyen T."/>
            <person name="Nusskern D.R."/>
            <person name="Pfannkoch C.M."/>
            <person name="Sitter C."/>
            <person name="Sutton G.G."/>
            <person name="Venter J.C."/>
            <person name="Wang Z."/>
            <person name="Woodage T."/>
            <person name="Zheng X.H."/>
            <person name="Zhong F."/>
        </authorList>
    </citation>
    <scope>NUCLEOTIDE SEQUENCE [LARGE SCALE GENOMIC DNA]</scope>
    <source>
        <strain>BN</strain>
        <strain evidence="3">Sprague-Dawley</strain>
    </source>
</reference>
<feature type="signal peptide" evidence="1">
    <location>
        <begin position="1"/>
        <end position="34"/>
    </location>
</feature>
<name>A6IYX3_RAT</name>
<evidence type="ECO:0000256" key="1">
    <source>
        <dbReference type="SAM" id="SignalP"/>
    </source>
</evidence>
<evidence type="ECO:0000313" key="2">
    <source>
        <dbReference type="EMBL" id="EDL92451.1"/>
    </source>
</evidence>
<protein>
    <submittedName>
        <fullName evidence="2">RCG51340</fullName>
    </submittedName>
</protein>
<gene>
    <name evidence="2" type="ORF">rCG_51340</name>
</gene>
<keyword evidence="1" id="KW-0732">Signal</keyword>
<organism evidence="2 3">
    <name type="scientific">Rattus norvegicus</name>
    <name type="common">Rat</name>
    <dbReference type="NCBI Taxonomy" id="10116"/>
    <lineage>
        <taxon>Eukaryota</taxon>
        <taxon>Metazoa</taxon>
        <taxon>Chordata</taxon>
        <taxon>Craniata</taxon>
        <taxon>Vertebrata</taxon>
        <taxon>Euteleostomi</taxon>
        <taxon>Mammalia</taxon>
        <taxon>Eutheria</taxon>
        <taxon>Euarchontoglires</taxon>
        <taxon>Glires</taxon>
        <taxon>Rodentia</taxon>
        <taxon>Myomorpha</taxon>
        <taxon>Muroidea</taxon>
        <taxon>Muridae</taxon>
        <taxon>Murinae</taxon>
        <taxon>Rattus</taxon>
    </lineage>
</organism>
<accession>A6IYX3</accession>
<dbReference type="AlphaFoldDB" id="A6IYX3"/>
<evidence type="ECO:0000313" key="3">
    <source>
        <dbReference type="Proteomes" id="UP000234681"/>
    </source>
</evidence>
<sequence length="84" mass="9341">MNMQGPPSAALRKSNVLWFCIATWGLAALDPADFEETPERGRMYVLGAEDKVELGEKKKFPMCTLATFRPMGVSRPGEEIPPQE</sequence>
<dbReference type="Proteomes" id="UP000234681">
    <property type="component" value="Chromosome 19"/>
</dbReference>
<dbReference type="EMBL" id="CH473972">
    <property type="protein sequence ID" value="EDL92451.1"/>
    <property type="molecule type" value="Genomic_DNA"/>
</dbReference>